<feature type="non-terminal residue" evidence="1">
    <location>
        <position position="76"/>
    </location>
</feature>
<evidence type="ECO:0000313" key="2">
    <source>
        <dbReference type="Proteomes" id="UP001169760"/>
    </source>
</evidence>
<comment type="caution">
    <text evidence="1">The sequence shown here is derived from an EMBL/GenBank/DDBJ whole genome shotgun (WGS) entry which is preliminary data.</text>
</comment>
<organism evidence="1 2">
    <name type="scientific">Saccharophagus degradans</name>
    <dbReference type="NCBI Taxonomy" id="86304"/>
    <lineage>
        <taxon>Bacteria</taxon>
        <taxon>Pseudomonadati</taxon>
        <taxon>Pseudomonadota</taxon>
        <taxon>Gammaproteobacteria</taxon>
        <taxon>Cellvibrionales</taxon>
        <taxon>Cellvibrionaceae</taxon>
        <taxon>Saccharophagus</taxon>
    </lineage>
</organism>
<reference evidence="1" key="1">
    <citation type="submission" date="2023-07" db="EMBL/GenBank/DDBJ databases">
        <title>Genome content predicts the carbon catabolic preferences of heterotrophic bacteria.</title>
        <authorList>
            <person name="Gralka M."/>
        </authorList>
    </citation>
    <scope>NUCLEOTIDE SEQUENCE</scope>
    <source>
        <strain evidence="1">I3M17_2</strain>
    </source>
</reference>
<proteinExistence type="predicted"/>
<dbReference type="EMBL" id="JAUOPB010000678">
    <property type="protein sequence ID" value="MDO6425355.1"/>
    <property type="molecule type" value="Genomic_DNA"/>
</dbReference>
<gene>
    <name evidence="1" type="ORF">Q4521_22980</name>
</gene>
<feature type="non-terminal residue" evidence="1">
    <location>
        <position position="1"/>
    </location>
</feature>
<dbReference type="RefSeq" id="WP_303494872.1">
    <property type="nucleotide sequence ID" value="NZ_JAUOPB010000678.1"/>
</dbReference>
<evidence type="ECO:0000313" key="1">
    <source>
        <dbReference type="EMBL" id="MDO6425355.1"/>
    </source>
</evidence>
<protein>
    <submittedName>
        <fullName evidence="1">Uncharacterized protein</fullName>
    </submittedName>
</protein>
<dbReference type="Proteomes" id="UP001169760">
    <property type="component" value="Unassembled WGS sequence"/>
</dbReference>
<sequence length="76" mass="8985">VLYEIIKQLLLLNYETSKIESLAQLWKQHILNGVQNRWERTEELLKITEIYALLGKTSEFDDTFQEVLNTSMGPTW</sequence>
<dbReference type="AlphaFoldDB" id="A0AAW7XBX6"/>
<name>A0AAW7XBX6_9GAMM</name>
<accession>A0AAW7XBX6</accession>